<dbReference type="Gene3D" id="3.30.1440.10">
    <property type="match status" value="1"/>
</dbReference>
<dbReference type="EMBL" id="MG148339">
    <property type="protein sequence ID" value="AWQ64258.1"/>
    <property type="molecule type" value="Genomic_DNA"/>
</dbReference>
<name>A0A2U9GIS3_9STRA</name>
<dbReference type="GO" id="GO:1990904">
    <property type="term" value="C:ribonucleoprotein complex"/>
    <property type="evidence" value="ECO:0007669"/>
    <property type="project" value="UniProtKB-KW"/>
</dbReference>
<evidence type="ECO:0000256" key="2">
    <source>
        <dbReference type="ARBA" id="ARBA00022980"/>
    </source>
</evidence>
<dbReference type="Pfam" id="PF00673">
    <property type="entry name" value="Ribosomal_L5_C"/>
    <property type="match status" value="1"/>
</dbReference>
<reference evidence="6" key="1">
    <citation type="journal article" date="2018" name="Genome Biol. Evol.">
        <title>Recurrent loss, horizontal transfer, and the obscure origins of mitochondrial introns in diatoms (Bacillariophyta).</title>
        <authorList>
            <person name="Guillory W.X."/>
            <person name="Onyshchenko A."/>
            <person name="Ruck E.C."/>
            <person name="Parks M."/>
            <person name="Nakov T."/>
            <person name="Wickett N.J."/>
            <person name="Alverson A.J."/>
        </authorList>
    </citation>
    <scope>NUCLEOTIDE SEQUENCE</scope>
</reference>
<proteinExistence type="inferred from homology"/>
<dbReference type="GO" id="GO:0003735">
    <property type="term" value="F:structural constituent of ribosome"/>
    <property type="evidence" value="ECO:0007669"/>
    <property type="project" value="InterPro"/>
</dbReference>
<organism evidence="6">
    <name type="scientific">Psammoneis japonica</name>
    <dbReference type="NCBI Taxonomy" id="517775"/>
    <lineage>
        <taxon>Eukaryota</taxon>
        <taxon>Sar</taxon>
        <taxon>Stramenopiles</taxon>
        <taxon>Ochrophyta</taxon>
        <taxon>Bacillariophyta</taxon>
        <taxon>Mediophyceae</taxon>
        <taxon>Biddulphiophycidae</taxon>
        <taxon>Triceratiales</taxon>
        <taxon>Plagiogrammaceae</taxon>
        <taxon>Psammoneis</taxon>
    </lineage>
</organism>
<accession>A0A2U9GIS3</accession>
<dbReference type="RefSeq" id="YP_009495528.1">
    <property type="nucleotide sequence ID" value="NC_037989.1"/>
</dbReference>
<evidence type="ECO:0000259" key="5">
    <source>
        <dbReference type="Pfam" id="PF00673"/>
    </source>
</evidence>
<evidence type="ECO:0000256" key="3">
    <source>
        <dbReference type="ARBA" id="ARBA00023274"/>
    </source>
</evidence>
<evidence type="ECO:0000256" key="1">
    <source>
        <dbReference type="ARBA" id="ARBA00008553"/>
    </source>
</evidence>
<dbReference type="SUPFAM" id="SSF55282">
    <property type="entry name" value="RL5-like"/>
    <property type="match status" value="1"/>
</dbReference>
<feature type="domain" description="Large ribosomal subunit protein uL5 C-terminal" evidence="5">
    <location>
        <begin position="82"/>
        <end position="177"/>
    </location>
</feature>
<dbReference type="InterPro" id="IPR031309">
    <property type="entry name" value="Ribosomal_uL5_C"/>
</dbReference>
<dbReference type="GO" id="GO:0006412">
    <property type="term" value="P:translation"/>
    <property type="evidence" value="ECO:0007669"/>
    <property type="project" value="InterPro"/>
</dbReference>
<comment type="similarity">
    <text evidence="1 4">Belongs to the universal ribosomal protein uL5 family.</text>
</comment>
<dbReference type="GeneID" id="36957511"/>
<dbReference type="GO" id="GO:0005840">
    <property type="term" value="C:ribosome"/>
    <property type="evidence" value="ECO:0007669"/>
    <property type="project" value="UniProtKB-KW"/>
</dbReference>
<protein>
    <submittedName>
        <fullName evidence="6">Ribosomal protein L5</fullName>
    </submittedName>
</protein>
<keyword evidence="6" id="KW-0496">Mitochondrion</keyword>
<dbReference type="PIRSF" id="PIRSF002161">
    <property type="entry name" value="Ribosomal_L5"/>
    <property type="match status" value="1"/>
</dbReference>
<dbReference type="InterPro" id="IPR002132">
    <property type="entry name" value="Ribosomal_uL5"/>
</dbReference>
<gene>
    <name evidence="6" type="primary">rpl5</name>
</gene>
<keyword evidence="3 4" id="KW-0687">Ribonucleoprotein</keyword>
<evidence type="ECO:0000256" key="4">
    <source>
        <dbReference type="RuleBase" id="RU003930"/>
    </source>
</evidence>
<keyword evidence="2 4" id="KW-0689">Ribosomal protein</keyword>
<dbReference type="AlphaFoldDB" id="A0A2U9GIS3"/>
<dbReference type="InterPro" id="IPR022803">
    <property type="entry name" value="Ribosomal_uL5_dom_sf"/>
</dbReference>
<evidence type="ECO:0000313" key="6">
    <source>
        <dbReference type="EMBL" id="AWQ64258.1"/>
    </source>
</evidence>
<sequence>MHFFESYYENIIKYDLINKFHYQNIKELPKLKKIVLNFGCKNSDLKNIASVLLALELIATQRGRITTSKNVNILLKIRKGNPVGCKLVLKKTLMYSFFSKLICQVFLKFKNFSGFNIKYESLNSKAISCKLENSLIFSELEQNYYLFNQLPILNITLVTNTINPKEFLFLLNAFKLPSK</sequence>
<geneLocation type="mitochondrion" evidence="6"/>